<dbReference type="OrthoDB" id="3382403at2"/>
<evidence type="ECO:0000313" key="2">
    <source>
        <dbReference type="Proteomes" id="UP000198852"/>
    </source>
</evidence>
<keyword evidence="2" id="KW-1185">Reference proteome</keyword>
<protein>
    <recommendedName>
        <fullName evidence="3">Cytotoxic translational repressor of toxin-antitoxin stability system</fullName>
    </recommendedName>
</protein>
<organism evidence="1 2">
    <name type="scientific">Saccharopolyspora flava</name>
    <dbReference type="NCBI Taxonomy" id="95161"/>
    <lineage>
        <taxon>Bacteria</taxon>
        <taxon>Bacillati</taxon>
        <taxon>Actinomycetota</taxon>
        <taxon>Actinomycetes</taxon>
        <taxon>Pseudonocardiales</taxon>
        <taxon>Pseudonocardiaceae</taxon>
        <taxon>Saccharopolyspora</taxon>
    </lineage>
</organism>
<reference evidence="2" key="1">
    <citation type="submission" date="2016-10" db="EMBL/GenBank/DDBJ databases">
        <authorList>
            <person name="Varghese N."/>
            <person name="Submissions S."/>
        </authorList>
    </citation>
    <scope>NUCLEOTIDE SEQUENCE [LARGE SCALE GENOMIC DNA]</scope>
    <source>
        <strain evidence="2">DSM 44771</strain>
    </source>
</reference>
<name>A0A1I6UPU0_9PSEU</name>
<proteinExistence type="predicted"/>
<dbReference type="STRING" id="95161.SAMN05660874_05130"/>
<accession>A0A1I6UPU0</accession>
<sequence>MRWPQPTRQRHDTFCRVEEWVRVRDARGRSGTHHVTYELGLADGRVLRTRISHPVDRSAYGKSIWGHILRDQLEVEEGVFWKCVQDRIKPDRGQPTPPREALPAELVHLLVRRVGLDERVVAAMSKDEAVDRVQKYWIEGV</sequence>
<dbReference type="EMBL" id="FOZX01000012">
    <property type="protein sequence ID" value="SFT03364.1"/>
    <property type="molecule type" value="Genomic_DNA"/>
</dbReference>
<evidence type="ECO:0008006" key="3">
    <source>
        <dbReference type="Google" id="ProtNLM"/>
    </source>
</evidence>
<dbReference type="Proteomes" id="UP000198852">
    <property type="component" value="Unassembled WGS sequence"/>
</dbReference>
<dbReference type="AlphaFoldDB" id="A0A1I6UPU0"/>
<gene>
    <name evidence="1" type="ORF">SAMN05660874_05130</name>
</gene>
<evidence type="ECO:0000313" key="1">
    <source>
        <dbReference type="EMBL" id="SFT03364.1"/>
    </source>
</evidence>